<evidence type="ECO:0000256" key="3">
    <source>
        <dbReference type="ARBA" id="ARBA00022833"/>
    </source>
</evidence>
<evidence type="ECO:0000259" key="5">
    <source>
        <dbReference type="PROSITE" id="PS51081"/>
    </source>
</evidence>
<dbReference type="GO" id="GO:0031624">
    <property type="term" value="F:ubiquitin conjugating enzyme binding"/>
    <property type="evidence" value="ECO:0007669"/>
    <property type="project" value="TreeGrafter"/>
</dbReference>
<evidence type="ECO:0000313" key="6">
    <source>
        <dbReference type="EMBL" id="OMJ87475.1"/>
    </source>
</evidence>
<reference evidence="6 7" key="1">
    <citation type="submission" date="2016-11" db="EMBL/GenBank/DDBJ databases">
        <title>The macronuclear genome of Stentor coeruleus: a giant cell with tiny introns.</title>
        <authorList>
            <person name="Slabodnick M."/>
            <person name="Ruby J.G."/>
            <person name="Reiff S.B."/>
            <person name="Swart E.C."/>
            <person name="Gosai S."/>
            <person name="Prabakaran S."/>
            <person name="Witkowska E."/>
            <person name="Larue G.E."/>
            <person name="Fisher S."/>
            <person name="Freeman R.M."/>
            <person name="Gunawardena J."/>
            <person name="Chu W."/>
            <person name="Stover N.A."/>
            <person name="Gregory B.D."/>
            <person name="Nowacki M."/>
            <person name="Derisi J."/>
            <person name="Roy S.W."/>
            <person name="Marshall W.F."/>
            <person name="Sood P."/>
        </authorList>
    </citation>
    <scope>NUCLEOTIDE SEQUENCE [LARGE SCALE GENOMIC DNA]</scope>
    <source>
        <strain evidence="6">WM001</strain>
    </source>
</reference>
<accession>A0A1R2CEU2</accession>
<protein>
    <recommendedName>
        <fullName evidence="5">SIAH-type domain-containing protein</fullName>
    </recommendedName>
</protein>
<keyword evidence="3" id="KW-0862">Zinc</keyword>
<dbReference type="PANTHER" id="PTHR45877:SF2">
    <property type="entry name" value="E3 UBIQUITIN-PROTEIN LIGASE SINA-RELATED"/>
    <property type="match status" value="1"/>
</dbReference>
<proteinExistence type="predicted"/>
<dbReference type="InterPro" id="IPR013083">
    <property type="entry name" value="Znf_RING/FYVE/PHD"/>
</dbReference>
<evidence type="ECO:0000256" key="4">
    <source>
        <dbReference type="PROSITE-ProRule" id="PRU00455"/>
    </source>
</evidence>
<dbReference type="GO" id="GO:0061630">
    <property type="term" value="F:ubiquitin protein ligase activity"/>
    <property type="evidence" value="ECO:0007669"/>
    <property type="project" value="TreeGrafter"/>
</dbReference>
<keyword evidence="1" id="KW-0479">Metal-binding</keyword>
<comment type="caution">
    <text evidence="6">The sequence shown here is derived from an EMBL/GenBank/DDBJ whole genome shotgun (WGS) entry which is preliminary data.</text>
</comment>
<evidence type="ECO:0000313" key="7">
    <source>
        <dbReference type="Proteomes" id="UP000187209"/>
    </source>
</evidence>
<dbReference type="PANTHER" id="PTHR45877">
    <property type="entry name" value="E3 UBIQUITIN-PROTEIN LIGASE SIAH2"/>
    <property type="match status" value="1"/>
</dbReference>
<dbReference type="Proteomes" id="UP000187209">
    <property type="component" value="Unassembled WGS sequence"/>
</dbReference>
<dbReference type="InterPro" id="IPR004162">
    <property type="entry name" value="SINA-like_animal"/>
</dbReference>
<dbReference type="SUPFAM" id="SSF49599">
    <property type="entry name" value="TRAF domain-like"/>
    <property type="match status" value="1"/>
</dbReference>
<organism evidence="6 7">
    <name type="scientific">Stentor coeruleus</name>
    <dbReference type="NCBI Taxonomy" id="5963"/>
    <lineage>
        <taxon>Eukaryota</taxon>
        <taxon>Sar</taxon>
        <taxon>Alveolata</taxon>
        <taxon>Ciliophora</taxon>
        <taxon>Postciliodesmatophora</taxon>
        <taxon>Heterotrichea</taxon>
        <taxon>Heterotrichida</taxon>
        <taxon>Stentoridae</taxon>
        <taxon>Stentor</taxon>
    </lineage>
</organism>
<dbReference type="OrthoDB" id="941555at2759"/>
<dbReference type="PROSITE" id="PS51081">
    <property type="entry name" value="ZF_SIAH"/>
    <property type="match status" value="1"/>
</dbReference>
<dbReference type="AlphaFoldDB" id="A0A1R2CEU2"/>
<name>A0A1R2CEU2_9CILI</name>
<keyword evidence="7" id="KW-1185">Reference proteome</keyword>
<dbReference type="GO" id="GO:0008270">
    <property type="term" value="F:zinc ion binding"/>
    <property type="evidence" value="ECO:0007669"/>
    <property type="project" value="UniProtKB-KW"/>
</dbReference>
<dbReference type="EMBL" id="MPUH01000176">
    <property type="protein sequence ID" value="OMJ87475.1"/>
    <property type="molecule type" value="Genomic_DNA"/>
</dbReference>
<evidence type="ECO:0000256" key="1">
    <source>
        <dbReference type="ARBA" id="ARBA00022723"/>
    </source>
</evidence>
<evidence type="ECO:0000256" key="2">
    <source>
        <dbReference type="ARBA" id="ARBA00022771"/>
    </source>
</evidence>
<keyword evidence="2 4" id="KW-0863">Zinc-finger</keyword>
<gene>
    <name evidence="6" type="ORF">SteCoe_10808</name>
</gene>
<dbReference type="GO" id="GO:0005737">
    <property type="term" value="C:cytoplasm"/>
    <property type="evidence" value="ECO:0007669"/>
    <property type="project" value="TreeGrafter"/>
</dbReference>
<dbReference type="GO" id="GO:0043161">
    <property type="term" value="P:proteasome-mediated ubiquitin-dependent protein catabolic process"/>
    <property type="evidence" value="ECO:0007669"/>
    <property type="project" value="TreeGrafter"/>
</dbReference>
<sequence>MSENECILCTKCKGIIVPPVWQCANSHIFCSICLEPRCQICQYSLINPTRNLVIEEVIKNSEQLPCMYTSKECDFKGRIIDLAHHESTCEYADLANQCMLPNCVEKLRKKAMIQHLIATHKANFTNKVEVIDKGKFQVEVFKQINCEQDWKSFEWKPFVYKRTVGDEERHYLLRIWSQEWVLYAQVISLTHESEPIRYLLEKSSDKSEDDKSSKFIIISRTITYKRSAPIFEHNTEIALNRYGYKHSRGDIKGLLLKFSLSNKDFFAFN</sequence>
<feature type="domain" description="SIAH-type" evidence="5">
    <location>
        <begin position="61"/>
        <end position="121"/>
    </location>
</feature>
<dbReference type="Gene3D" id="3.30.40.10">
    <property type="entry name" value="Zinc/RING finger domain, C3HC4 (zinc finger)"/>
    <property type="match status" value="1"/>
</dbReference>
<dbReference type="InterPro" id="IPR013010">
    <property type="entry name" value="Znf_SIAH"/>
</dbReference>